<dbReference type="AlphaFoldDB" id="A0A934PXE4"/>
<evidence type="ECO:0000256" key="4">
    <source>
        <dbReference type="SAM" id="SignalP"/>
    </source>
</evidence>
<dbReference type="GO" id="GO:0000030">
    <property type="term" value="F:mannosyltransferase activity"/>
    <property type="evidence" value="ECO:0007669"/>
    <property type="project" value="TreeGrafter"/>
</dbReference>
<feature type="repeat" description="TPR" evidence="3">
    <location>
        <begin position="321"/>
        <end position="354"/>
    </location>
</feature>
<protein>
    <submittedName>
        <fullName evidence="5">Tetratricopeptide repeat protein</fullName>
    </submittedName>
</protein>
<dbReference type="Gene3D" id="1.25.40.10">
    <property type="entry name" value="Tetratricopeptide repeat domain"/>
    <property type="match status" value="4"/>
</dbReference>
<keyword evidence="6" id="KW-1185">Reference proteome</keyword>
<keyword evidence="1" id="KW-0677">Repeat</keyword>
<organism evidence="5 6">
    <name type="scientific">Mucilaginibacter segetis</name>
    <dbReference type="NCBI Taxonomy" id="2793071"/>
    <lineage>
        <taxon>Bacteria</taxon>
        <taxon>Pseudomonadati</taxon>
        <taxon>Bacteroidota</taxon>
        <taxon>Sphingobacteriia</taxon>
        <taxon>Sphingobacteriales</taxon>
        <taxon>Sphingobacteriaceae</taxon>
        <taxon>Mucilaginibacter</taxon>
    </lineage>
</organism>
<reference evidence="5" key="1">
    <citation type="submission" date="2020-12" db="EMBL/GenBank/DDBJ databases">
        <title>Bacterial novel species Mucilaginibacter sp. SD-g isolated from soil.</title>
        <authorList>
            <person name="Jung H.-Y."/>
        </authorList>
    </citation>
    <scope>NUCLEOTIDE SEQUENCE</scope>
    <source>
        <strain evidence="5">SD-g</strain>
    </source>
</reference>
<evidence type="ECO:0000313" key="5">
    <source>
        <dbReference type="EMBL" id="MBK0381211.1"/>
    </source>
</evidence>
<dbReference type="EMBL" id="JAEHFW010000004">
    <property type="protein sequence ID" value="MBK0381211.1"/>
    <property type="molecule type" value="Genomic_DNA"/>
</dbReference>
<feature type="signal peptide" evidence="4">
    <location>
        <begin position="1"/>
        <end position="19"/>
    </location>
</feature>
<dbReference type="PROSITE" id="PS50005">
    <property type="entry name" value="TPR"/>
    <property type="match status" value="5"/>
</dbReference>
<dbReference type="PANTHER" id="PTHR44227">
    <property type="match status" value="1"/>
</dbReference>
<sequence length="578" mass="66285">MRFIAVIVLFTIFSFSSFAQNKLKKNNNADAFTSKGLSNADSGVVRQLYFSALREKTIENFRLASDLFTRVLQIDPANDASMYELANLQKIQKNYADAVPLLERAVTISPDNEWYWLALADGYEKTNNINKLENVFDQLIRLDPKKPDYYFDKANVYLLQKKYDEALKLYDQVELLTGPSDELLANKQKIYLRQGNINKATDELEKMIAEEPSEIKYYIKLADVYNSNDKNDKAQEVIERAQKIQPDNGILHLALADIYRDKKKYEDSFNELEKAFADPDVDIEQKIRIILGYLPQFSDLNAKASALQLSKILTTTHPDNDRAFAMYGDMLLQNGKYSEAKAAYKKAIALNGQVYATQEQLVRLEIGDNDIENAIKDGENALSYFPNQASMNYLVGVAWQQAKDYNKALSYLKNALALEPADKELLSQCYSSMGDCYHAISDNAKSDEAYDKALTYDPDNAYTLNNYAYYLSLRNEKLDKAEQMSKHSNVLQENSASFEDTYAWILFKQKNYREAKVWIERSLQHDKTNSSLKTEHYGDILYFLGETDGAVKNWIKAKAQGEQSPVLEQKINERKYIE</sequence>
<feature type="repeat" description="TPR" evidence="3">
    <location>
        <begin position="79"/>
        <end position="112"/>
    </location>
</feature>
<feature type="repeat" description="TPR" evidence="3">
    <location>
        <begin position="427"/>
        <end position="460"/>
    </location>
</feature>
<evidence type="ECO:0000256" key="2">
    <source>
        <dbReference type="ARBA" id="ARBA00022803"/>
    </source>
</evidence>
<comment type="caution">
    <text evidence="5">The sequence shown here is derived from an EMBL/GenBank/DDBJ whole genome shotgun (WGS) entry which is preliminary data.</text>
</comment>
<dbReference type="Pfam" id="PF13429">
    <property type="entry name" value="TPR_15"/>
    <property type="match status" value="1"/>
</dbReference>
<feature type="repeat" description="TPR" evidence="3">
    <location>
        <begin position="215"/>
        <end position="248"/>
    </location>
</feature>
<dbReference type="PANTHER" id="PTHR44227:SF3">
    <property type="entry name" value="PROTEIN O-MANNOSYL-TRANSFERASE TMTC4"/>
    <property type="match status" value="1"/>
</dbReference>
<keyword evidence="4" id="KW-0732">Signal</keyword>
<gene>
    <name evidence="5" type="ORF">I5M19_17950</name>
</gene>
<proteinExistence type="predicted"/>
<feature type="chain" id="PRO_5037070531" evidence="4">
    <location>
        <begin position="20"/>
        <end position="578"/>
    </location>
</feature>
<dbReference type="RefSeq" id="WP_200067758.1">
    <property type="nucleotide sequence ID" value="NZ_JAEHFW010000004.1"/>
</dbReference>
<dbReference type="SMART" id="SM00028">
    <property type="entry name" value="TPR"/>
    <property type="match status" value="10"/>
</dbReference>
<dbReference type="InterPro" id="IPR019734">
    <property type="entry name" value="TPR_rpt"/>
</dbReference>
<dbReference type="Pfam" id="PF14559">
    <property type="entry name" value="TPR_19"/>
    <property type="match status" value="2"/>
</dbReference>
<dbReference type="InterPro" id="IPR052346">
    <property type="entry name" value="O-mannosyl-transferase_TMTC"/>
</dbReference>
<evidence type="ECO:0000313" key="6">
    <source>
        <dbReference type="Proteomes" id="UP000613193"/>
    </source>
</evidence>
<keyword evidence="2 3" id="KW-0802">TPR repeat</keyword>
<evidence type="ECO:0000256" key="1">
    <source>
        <dbReference type="ARBA" id="ARBA00022737"/>
    </source>
</evidence>
<dbReference type="GO" id="GO:0035269">
    <property type="term" value="P:protein O-linked glycosylation via mannose"/>
    <property type="evidence" value="ECO:0007669"/>
    <property type="project" value="TreeGrafter"/>
</dbReference>
<evidence type="ECO:0000256" key="3">
    <source>
        <dbReference type="PROSITE-ProRule" id="PRU00339"/>
    </source>
</evidence>
<name>A0A934PXE4_9SPHI</name>
<accession>A0A934PXE4</accession>
<dbReference type="InterPro" id="IPR011990">
    <property type="entry name" value="TPR-like_helical_dom_sf"/>
</dbReference>
<dbReference type="GO" id="GO:0030968">
    <property type="term" value="P:endoplasmic reticulum unfolded protein response"/>
    <property type="evidence" value="ECO:0007669"/>
    <property type="project" value="TreeGrafter"/>
</dbReference>
<feature type="repeat" description="TPR" evidence="3">
    <location>
        <begin position="389"/>
        <end position="422"/>
    </location>
</feature>
<dbReference type="Proteomes" id="UP000613193">
    <property type="component" value="Unassembled WGS sequence"/>
</dbReference>
<dbReference type="SUPFAM" id="SSF48452">
    <property type="entry name" value="TPR-like"/>
    <property type="match status" value="3"/>
</dbReference>